<dbReference type="GO" id="GO:0031146">
    <property type="term" value="P:SCF-dependent proteasomal ubiquitin-dependent protein catabolic process"/>
    <property type="evidence" value="ECO:0007669"/>
    <property type="project" value="TreeGrafter"/>
</dbReference>
<dbReference type="InterPro" id="IPR032675">
    <property type="entry name" value="LRR_dom_sf"/>
</dbReference>
<dbReference type="Gene3D" id="3.80.10.10">
    <property type="entry name" value="Ribonuclease Inhibitor"/>
    <property type="match status" value="2"/>
</dbReference>
<dbReference type="GO" id="GO:0019005">
    <property type="term" value="C:SCF ubiquitin ligase complex"/>
    <property type="evidence" value="ECO:0007669"/>
    <property type="project" value="TreeGrafter"/>
</dbReference>
<dbReference type="SUPFAM" id="SSF52047">
    <property type="entry name" value="RNI-like"/>
    <property type="match status" value="1"/>
</dbReference>
<keyword evidence="3" id="KW-1185">Reference proteome</keyword>
<dbReference type="Proteomes" id="UP000792457">
    <property type="component" value="Unassembled WGS sequence"/>
</dbReference>
<feature type="compositionally biased region" description="Acidic residues" evidence="1">
    <location>
        <begin position="469"/>
        <end position="494"/>
    </location>
</feature>
<reference evidence="2" key="1">
    <citation type="submission" date="2013-04" db="EMBL/GenBank/DDBJ databases">
        <authorList>
            <person name="Qu J."/>
            <person name="Murali S.C."/>
            <person name="Bandaranaike D."/>
            <person name="Bellair M."/>
            <person name="Blankenburg K."/>
            <person name="Chao H."/>
            <person name="Dinh H."/>
            <person name="Doddapaneni H."/>
            <person name="Downs B."/>
            <person name="Dugan-Rocha S."/>
            <person name="Elkadiri S."/>
            <person name="Gnanaolivu R.D."/>
            <person name="Hernandez B."/>
            <person name="Javaid M."/>
            <person name="Jayaseelan J.C."/>
            <person name="Lee S."/>
            <person name="Li M."/>
            <person name="Ming W."/>
            <person name="Munidasa M."/>
            <person name="Muniz J."/>
            <person name="Nguyen L."/>
            <person name="Ongeri F."/>
            <person name="Osuji N."/>
            <person name="Pu L.-L."/>
            <person name="Puazo M."/>
            <person name="Qu C."/>
            <person name="Quiroz J."/>
            <person name="Raj R."/>
            <person name="Weissenberger G."/>
            <person name="Xin Y."/>
            <person name="Zou X."/>
            <person name="Han Y."/>
            <person name="Richards S."/>
            <person name="Worley K."/>
            <person name="Muzny D."/>
            <person name="Gibbs R."/>
        </authorList>
    </citation>
    <scope>NUCLEOTIDE SEQUENCE</scope>
    <source>
        <strain evidence="2">Sampled in the wild</strain>
    </source>
</reference>
<feature type="region of interest" description="Disordered" evidence="1">
    <location>
        <begin position="468"/>
        <end position="494"/>
    </location>
</feature>
<organism evidence="2 3">
    <name type="scientific">Ladona fulva</name>
    <name type="common">Scarce chaser dragonfly</name>
    <name type="synonym">Libellula fulva</name>
    <dbReference type="NCBI Taxonomy" id="123851"/>
    <lineage>
        <taxon>Eukaryota</taxon>
        <taxon>Metazoa</taxon>
        <taxon>Ecdysozoa</taxon>
        <taxon>Arthropoda</taxon>
        <taxon>Hexapoda</taxon>
        <taxon>Insecta</taxon>
        <taxon>Pterygota</taxon>
        <taxon>Palaeoptera</taxon>
        <taxon>Odonata</taxon>
        <taxon>Epiprocta</taxon>
        <taxon>Anisoptera</taxon>
        <taxon>Libelluloidea</taxon>
        <taxon>Libellulidae</taxon>
        <taxon>Ladona</taxon>
    </lineage>
</organism>
<gene>
    <name evidence="2" type="ORF">J437_LFUL007243</name>
</gene>
<dbReference type="AlphaFoldDB" id="A0A8K0JXP0"/>
<name>A0A8K0JXP0_LADFU</name>
<sequence>MLSSDSSCIAFLKMPPFIKVPTLYVLSLNSFIKILYDYVVETRENARRIRSVVLTSLHAGIKQHLIEIATENYRGSIYVLFDLLEVLLDQCTTKLHAVDEENCLWLSECAELYSKLEQCQATGLEELSIRVRLNPRNDLEAVSSMNSSFYRTLRHMKHLKVLVLRSVCDNEILRLLGRNCPHIEYLDVTSSWLVDDKGIRQLLLKDPDSCISEGGEYNWLEMKGSEQRSACCLGLREVRIQDTNTSLTGVLYLLIFASHLRSLGGFIYYRNVGDAVVKLATKIPSLTLHLAELWDTCLPPDKAEIIGKAAPNLTVLYTRADHLSNVSADSFPFLTSLTVDFDFHDQGHLLEAYLQLRGSCLRKLSLVDQKHAVSLTMLDKYCPSLVELSAKVFGGGRWGSRHFRGSKPLLPSLQTAHLRLGSNSTLRAILGGCHSLCHLDLTPESADDENHSGAGMFYVVGVDWPSGAQDEDDDGEDEVPENEFDEDPEDNEDYEDVGLEDAGIVEGLALNPNPKLTTLVVRREWQCGSVGLRSLIYSCPKLKSVGDLYHWKGILGGEFEVAEISQKVSENNWDLSLVYRGHVYPKRNGFPLWAPPNIDSDISDEEEDSSSER</sequence>
<accession>A0A8K0JXP0</accession>
<evidence type="ECO:0000313" key="2">
    <source>
        <dbReference type="EMBL" id="KAG8224303.1"/>
    </source>
</evidence>
<evidence type="ECO:0000313" key="3">
    <source>
        <dbReference type="Proteomes" id="UP000792457"/>
    </source>
</evidence>
<proteinExistence type="predicted"/>
<reference evidence="2" key="2">
    <citation type="submission" date="2017-10" db="EMBL/GenBank/DDBJ databases">
        <title>Ladona fulva Genome sequencing and assembly.</title>
        <authorList>
            <person name="Murali S."/>
            <person name="Richards S."/>
            <person name="Bandaranaike D."/>
            <person name="Bellair M."/>
            <person name="Blankenburg K."/>
            <person name="Chao H."/>
            <person name="Dinh H."/>
            <person name="Doddapaneni H."/>
            <person name="Dugan-Rocha S."/>
            <person name="Elkadiri S."/>
            <person name="Gnanaolivu R."/>
            <person name="Hernandez B."/>
            <person name="Skinner E."/>
            <person name="Javaid M."/>
            <person name="Lee S."/>
            <person name="Li M."/>
            <person name="Ming W."/>
            <person name="Munidasa M."/>
            <person name="Muniz J."/>
            <person name="Nguyen L."/>
            <person name="Hughes D."/>
            <person name="Osuji N."/>
            <person name="Pu L.-L."/>
            <person name="Puazo M."/>
            <person name="Qu C."/>
            <person name="Quiroz J."/>
            <person name="Raj R."/>
            <person name="Weissenberger G."/>
            <person name="Xin Y."/>
            <person name="Zou X."/>
            <person name="Han Y."/>
            <person name="Worley K."/>
            <person name="Muzny D."/>
            <person name="Gibbs R."/>
        </authorList>
    </citation>
    <scope>NUCLEOTIDE SEQUENCE</scope>
    <source>
        <strain evidence="2">Sampled in the wild</strain>
    </source>
</reference>
<dbReference type="PANTHER" id="PTHR13318">
    <property type="entry name" value="PARTNER OF PAIRED, ISOFORM B-RELATED"/>
    <property type="match status" value="1"/>
</dbReference>
<comment type="caution">
    <text evidence="2">The sequence shown here is derived from an EMBL/GenBank/DDBJ whole genome shotgun (WGS) entry which is preliminary data.</text>
</comment>
<evidence type="ECO:0000256" key="1">
    <source>
        <dbReference type="SAM" id="MobiDB-lite"/>
    </source>
</evidence>
<protein>
    <submittedName>
        <fullName evidence="2">Uncharacterized protein</fullName>
    </submittedName>
</protein>
<dbReference type="EMBL" id="KZ308191">
    <property type="protein sequence ID" value="KAG8224303.1"/>
    <property type="molecule type" value="Genomic_DNA"/>
</dbReference>
<dbReference type="OrthoDB" id="16120at2759"/>